<evidence type="ECO:0000256" key="2">
    <source>
        <dbReference type="SAM" id="Phobius"/>
    </source>
</evidence>
<evidence type="ECO:0000313" key="5">
    <source>
        <dbReference type="Proteomes" id="UP000195326"/>
    </source>
</evidence>
<dbReference type="EMBL" id="NFKL01000005">
    <property type="protein sequence ID" value="OUP59647.1"/>
    <property type="molecule type" value="Genomic_DNA"/>
</dbReference>
<keyword evidence="2" id="KW-0812">Transmembrane</keyword>
<evidence type="ECO:0000313" key="3">
    <source>
        <dbReference type="EMBL" id="OUP51437.1"/>
    </source>
</evidence>
<dbReference type="STRING" id="501571.GCA_900143195_00097"/>
<dbReference type="Proteomes" id="UP000195326">
    <property type="component" value="Unassembled WGS sequence"/>
</dbReference>
<keyword evidence="2" id="KW-0472">Membrane</keyword>
<gene>
    <name evidence="4" type="ORF">B5F15_04305</name>
    <name evidence="3" type="ORF">B5F17_12970</name>
</gene>
<proteinExistence type="predicted"/>
<dbReference type="AlphaFoldDB" id="A0A1Y4LSL5"/>
<comment type="caution">
    <text evidence="4">The sequence shown here is derived from an EMBL/GenBank/DDBJ whole genome shotgun (WGS) entry which is preliminary data.</text>
</comment>
<feature type="transmembrane region" description="Helical" evidence="2">
    <location>
        <begin position="78"/>
        <end position="100"/>
    </location>
</feature>
<reference evidence="4" key="2">
    <citation type="journal article" date="2018" name="BMC Genomics">
        <title>Whole genome sequencing and function prediction of 133 gut anaerobes isolated from chicken caecum in pure cultures.</title>
        <authorList>
            <person name="Medvecky M."/>
            <person name="Cejkova D."/>
            <person name="Polansky O."/>
            <person name="Karasova D."/>
            <person name="Kubasova T."/>
            <person name="Cizek A."/>
            <person name="Rychlik I."/>
        </authorList>
    </citation>
    <scope>NUCLEOTIDE SEQUENCE</scope>
    <source>
        <strain evidence="4">An179</strain>
        <strain evidence="3">An180</strain>
    </source>
</reference>
<evidence type="ECO:0000256" key="1">
    <source>
        <dbReference type="SAM" id="MobiDB-lite"/>
    </source>
</evidence>
<dbReference type="RefSeq" id="WP_016148671.1">
    <property type="nucleotide sequence ID" value="NZ_CABKSA010000002.1"/>
</dbReference>
<dbReference type="Proteomes" id="UP000195897">
    <property type="component" value="Unassembled WGS sequence"/>
</dbReference>
<name>A0A1Y4LSL5_9FIRM</name>
<dbReference type="EMBL" id="NFKK01000022">
    <property type="protein sequence ID" value="OUP51437.1"/>
    <property type="molecule type" value="Genomic_DNA"/>
</dbReference>
<evidence type="ECO:0000313" key="4">
    <source>
        <dbReference type="EMBL" id="OUP59647.1"/>
    </source>
</evidence>
<organism evidence="4 5">
    <name type="scientific">Butyricicoccus pullicaecorum</name>
    <dbReference type="NCBI Taxonomy" id="501571"/>
    <lineage>
        <taxon>Bacteria</taxon>
        <taxon>Bacillati</taxon>
        <taxon>Bacillota</taxon>
        <taxon>Clostridia</taxon>
        <taxon>Eubacteriales</taxon>
        <taxon>Butyricicoccaceae</taxon>
        <taxon>Butyricicoccus</taxon>
    </lineage>
</organism>
<reference evidence="5 6" key="1">
    <citation type="submission" date="2017-04" db="EMBL/GenBank/DDBJ databases">
        <title>Function of individual gut microbiota members based on whole genome sequencing of pure cultures obtained from chicken caecum.</title>
        <authorList>
            <person name="Medvecky M."/>
            <person name="Cejkova D."/>
            <person name="Polansky O."/>
            <person name="Karasova D."/>
            <person name="Kubasova T."/>
            <person name="Cizek A."/>
            <person name="Rychlik I."/>
        </authorList>
    </citation>
    <scope>NUCLEOTIDE SEQUENCE [LARGE SCALE GENOMIC DNA]</scope>
    <source>
        <strain evidence="5">An179</strain>
        <strain evidence="6">An180</strain>
    </source>
</reference>
<accession>A0A1Y4LSL5</accession>
<protein>
    <recommendedName>
        <fullName evidence="7">Cell division protein FtsL</fullName>
    </recommendedName>
</protein>
<evidence type="ECO:0008006" key="7">
    <source>
        <dbReference type="Google" id="ProtNLM"/>
    </source>
</evidence>
<keyword evidence="2" id="KW-1133">Transmembrane helix</keyword>
<feature type="region of interest" description="Disordered" evidence="1">
    <location>
        <begin position="1"/>
        <end position="65"/>
    </location>
</feature>
<sequence length="194" mass="21418">MKASRESVAYRLDAASSPNQLDTSRFEAPERKKPTQTERREPVGRQPASKQGTQNARKAKKTKKGARIRQHIRLVTPARLFCAIFVAAVCVCLIYSQMLLTVETHKLSSCEADLKTLESEHVSLMSKYEQQYSAEYIADYAENTLGMVKLNSSQIEYIELAGEGGIEVSASAPVTGGVVGSLVRGFTALLEYLR</sequence>
<evidence type="ECO:0000313" key="6">
    <source>
        <dbReference type="Proteomes" id="UP000195897"/>
    </source>
</evidence>
<feature type="compositionally biased region" description="Basic and acidic residues" evidence="1">
    <location>
        <begin position="24"/>
        <end position="43"/>
    </location>
</feature>